<evidence type="ECO:0000313" key="5">
    <source>
        <dbReference type="Proteomes" id="UP000191680"/>
    </source>
</evidence>
<dbReference type="RefSeq" id="WP_244901838.1">
    <property type="nucleotide sequence ID" value="NZ_MTBC01000004.1"/>
</dbReference>
<dbReference type="InterPro" id="IPR011251">
    <property type="entry name" value="Luciferase-like_dom"/>
</dbReference>
<proteinExistence type="predicted"/>
<organism evidence="4 5">
    <name type="scientific">Croceivirga radicis</name>
    <dbReference type="NCBI Taxonomy" id="1929488"/>
    <lineage>
        <taxon>Bacteria</taxon>
        <taxon>Pseudomonadati</taxon>
        <taxon>Bacteroidota</taxon>
        <taxon>Flavobacteriia</taxon>
        <taxon>Flavobacteriales</taxon>
        <taxon>Flavobacteriaceae</taxon>
        <taxon>Croceivirga</taxon>
    </lineage>
</organism>
<keyword evidence="5" id="KW-1185">Reference proteome</keyword>
<feature type="domain" description="Luciferase-like" evidence="3">
    <location>
        <begin position="12"/>
        <end position="304"/>
    </location>
</feature>
<dbReference type="GO" id="GO:0005829">
    <property type="term" value="C:cytosol"/>
    <property type="evidence" value="ECO:0007669"/>
    <property type="project" value="TreeGrafter"/>
</dbReference>
<dbReference type="InterPro" id="IPR019949">
    <property type="entry name" value="CmoO-like"/>
</dbReference>
<dbReference type="InterPro" id="IPR050766">
    <property type="entry name" value="Bact_Lucif_Oxidored"/>
</dbReference>
<dbReference type="InterPro" id="IPR036661">
    <property type="entry name" value="Luciferase-like_sf"/>
</dbReference>
<dbReference type="FunFam" id="3.20.20.30:FF:000002">
    <property type="entry name" value="LLM class flavin-dependent oxidoreductase"/>
    <property type="match status" value="1"/>
</dbReference>
<dbReference type="PANTHER" id="PTHR30137">
    <property type="entry name" value="LUCIFERASE-LIKE MONOOXYGENASE"/>
    <property type="match status" value="1"/>
</dbReference>
<evidence type="ECO:0000313" key="4">
    <source>
        <dbReference type="EMBL" id="OQD42947.1"/>
    </source>
</evidence>
<name>A0A1V6LSC3_9FLAO</name>
<dbReference type="Proteomes" id="UP000191680">
    <property type="component" value="Unassembled WGS sequence"/>
</dbReference>
<gene>
    <name evidence="4" type="ORF">BUL40_07580</name>
</gene>
<dbReference type="EMBL" id="MTBC01000004">
    <property type="protein sequence ID" value="OQD42947.1"/>
    <property type="molecule type" value="Genomic_DNA"/>
</dbReference>
<comment type="similarity">
    <text evidence="1">To bacterial alkanal monooxygenase alpha and beta chains.</text>
</comment>
<dbReference type="NCBIfam" id="TIGR03558">
    <property type="entry name" value="oxido_grp_1"/>
    <property type="match status" value="1"/>
</dbReference>
<reference evidence="4 5" key="1">
    <citation type="submission" date="2016-12" db="EMBL/GenBank/DDBJ databases">
        <authorList>
            <person name="Song W.-J."/>
            <person name="Kurnit D.M."/>
        </authorList>
    </citation>
    <scope>NUCLEOTIDE SEQUENCE [LARGE SCALE GENOMIC DNA]</scope>
    <source>
        <strain evidence="4 5">HSG9</strain>
    </source>
</reference>
<evidence type="ECO:0000259" key="3">
    <source>
        <dbReference type="Pfam" id="PF00296"/>
    </source>
</evidence>
<evidence type="ECO:0000256" key="1">
    <source>
        <dbReference type="ARBA" id="ARBA00007789"/>
    </source>
</evidence>
<comment type="caution">
    <text evidence="4">The sequence shown here is derived from an EMBL/GenBank/DDBJ whole genome shotgun (WGS) entry which is preliminary data.</text>
</comment>
<accession>A0A1V6LSC3</accession>
<protein>
    <recommendedName>
        <fullName evidence="2">Luciferase-like monooxygenase</fullName>
    </recommendedName>
</protein>
<dbReference type="SUPFAM" id="SSF51679">
    <property type="entry name" value="Bacterial luciferase-like"/>
    <property type="match status" value="1"/>
</dbReference>
<dbReference type="GO" id="GO:0016705">
    <property type="term" value="F:oxidoreductase activity, acting on paired donors, with incorporation or reduction of molecular oxygen"/>
    <property type="evidence" value="ECO:0007669"/>
    <property type="project" value="InterPro"/>
</dbReference>
<dbReference type="AlphaFoldDB" id="A0A1V6LSC3"/>
<dbReference type="PANTHER" id="PTHR30137:SF6">
    <property type="entry name" value="LUCIFERASE-LIKE MONOOXYGENASE"/>
    <property type="match status" value="1"/>
</dbReference>
<dbReference type="Gene3D" id="3.20.20.30">
    <property type="entry name" value="Luciferase-like domain"/>
    <property type="match status" value="1"/>
</dbReference>
<sequence length="340" mass="37680">MKKRNCMEPIKYSVLDLVPIAAGDDTSQAIDKSLDLARHVEKLGYERFWVSEHHNTPSLASSATVIILSHLLQGTEHIRIGSGGIMLPNHAPLVVAEQFGTLAALYPDRIDLGLGRAPGTDQATAHALRRGIQESVQDFPKEVLELQQFLSEGNWNSLVRALPGEGANIPIYLLGSSTFSAELAAKLGLPYAFASHFAPTHLYHALEKYHTLFKPSNALVTPYPMACVNVIAADTDQEAQYLATSFYQFAMGIITNVRKPLPPPVKSMAGIWSLEQEMIIKNMMHYTFIGSIETIREQLAEFVEKTKIKELIITTNIFEHEARKKSYTLAAKVLEDLVLV</sequence>
<evidence type="ECO:0000256" key="2">
    <source>
        <dbReference type="ARBA" id="ARBA00074555"/>
    </source>
</evidence>
<dbReference type="Pfam" id="PF00296">
    <property type="entry name" value="Bac_luciferase"/>
    <property type="match status" value="1"/>
</dbReference>